<evidence type="ECO:0000313" key="9">
    <source>
        <dbReference type="EMBL" id="EHK66833.1"/>
    </source>
</evidence>
<dbReference type="SUPFAM" id="SSF52540">
    <property type="entry name" value="P-loop containing nucleoside triphosphate hydrolases"/>
    <property type="match status" value="1"/>
</dbReference>
<dbReference type="FunFam" id="3.40.50.300:FF:000016">
    <property type="entry name" value="Oligopeptide ABC transporter ATP-binding component"/>
    <property type="match status" value="1"/>
</dbReference>
<feature type="domain" description="ABC transporter" evidence="8">
    <location>
        <begin position="9"/>
        <end position="259"/>
    </location>
</feature>
<protein>
    <submittedName>
        <fullName evidence="9">Peptide ABC transporter ATP-binding protein</fullName>
    </submittedName>
</protein>
<dbReference type="PANTHER" id="PTHR43297:SF2">
    <property type="entry name" value="DIPEPTIDE TRANSPORT ATP-BINDING PROTEIN DPPD"/>
    <property type="match status" value="1"/>
</dbReference>
<proteinExistence type="inferred from homology"/>
<dbReference type="Proteomes" id="UP000003113">
    <property type="component" value="Unassembled WGS sequence"/>
</dbReference>
<dbReference type="STRING" id="477184.KYC_08540"/>
<dbReference type="InterPro" id="IPR013563">
    <property type="entry name" value="Oligopep_ABC_C"/>
</dbReference>
<dbReference type="Pfam" id="PF08352">
    <property type="entry name" value="oligo_HPY"/>
    <property type="match status" value="1"/>
</dbReference>
<dbReference type="eggNOG" id="COG0444">
    <property type="taxonomic scope" value="Bacteria"/>
</dbReference>
<comment type="subcellular location">
    <subcellularLocation>
        <location evidence="1">Cell inner membrane</location>
        <topology evidence="1">Peripheral membrane protein</topology>
    </subcellularLocation>
</comment>
<dbReference type="GO" id="GO:0016887">
    <property type="term" value="F:ATP hydrolysis activity"/>
    <property type="evidence" value="ECO:0007669"/>
    <property type="project" value="InterPro"/>
</dbReference>
<comment type="similarity">
    <text evidence="2">Belongs to the ABC transporter superfamily.</text>
</comment>
<evidence type="ECO:0000256" key="5">
    <source>
        <dbReference type="ARBA" id="ARBA00022741"/>
    </source>
</evidence>
<keyword evidence="10" id="KW-1185">Reference proteome</keyword>
<dbReference type="InterPro" id="IPR050388">
    <property type="entry name" value="ABC_Ni/Peptide_Import"/>
</dbReference>
<accession>H0F4L6</accession>
<reference evidence="9 10" key="1">
    <citation type="journal article" date="2012" name="J. Bacteriol.">
        <title>Genome sequence of the highly efficient arsenite-oxidizing bacterium Achromobacter arsenitoxydans SY8.</title>
        <authorList>
            <person name="Li X."/>
            <person name="Hu Y."/>
            <person name="Gong J."/>
            <person name="Lin Y."/>
            <person name="Johnstone L."/>
            <person name="Rensing C."/>
            <person name="Wang G."/>
        </authorList>
    </citation>
    <scope>NUCLEOTIDE SEQUENCE [LARGE SCALE GENOMIC DNA]</scope>
    <source>
        <strain evidence="9 10">SY8</strain>
    </source>
</reference>
<evidence type="ECO:0000256" key="2">
    <source>
        <dbReference type="ARBA" id="ARBA00005417"/>
    </source>
</evidence>
<dbReference type="Gene3D" id="3.40.50.300">
    <property type="entry name" value="P-loop containing nucleotide triphosphate hydrolases"/>
    <property type="match status" value="1"/>
</dbReference>
<evidence type="ECO:0000256" key="7">
    <source>
        <dbReference type="ARBA" id="ARBA00023136"/>
    </source>
</evidence>
<dbReference type="GO" id="GO:0005524">
    <property type="term" value="F:ATP binding"/>
    <property type="evidence" value="ECO:0007669"/>
    <property type="project" value="UniProtKB-KW"/>
</dbReference>
<keyword evidence="6 9" id="KW-0067">ATP-binding</keyword>
<name>H0F4L6_9BURK</name>
<dbReference type="CDD" id="cd03257">
    <property type="entry name" value="ABC_NikE_OppD_transporters"/>
    <property type="match status" value="1"/>
</dbReference>
<sequence>MTATSHPLLRVEDLHIDIHTPTHAKHVVRAVDFTLERGNTLCIVGESGCGKSLTALALLDLLPAAARRRVARLEFAGQDLSALTPAALAQLRGARIAMIFQDPMTSLNPVFDIGTQLIDVLRRHKRVSRREAAERAEYLLRRVGIANPGERMRQYPFELSGGLRQRVMIAMALMCGPELLIADEPTTALDVTVQAELLDLLRDIQAEFGLGMVFISHDMGLVARIADHVIVMYAGDIVEGGTVREVLERPSHPYTSMLLHCIPQPGRTAPRSDLPTISGAVPSLDSPITGCAFRERCPVAEPRCGEPIVSWPGRARPERGTLPGDSHRCLCVKPGALRHGVPA</sequence>
<dbReference type="PATRIC" id="fig|477184.5.peg.1692"/>
<comment type="caution">
    <text evidence="9">The sequence shown here is derived from an EMBL/GenBank/DDBJ whole genome shotgun (WGS) entry which is preliminary data.</text>
</comment>
<dbReference type="SMART" id="SM00382">
    <property type="entry name" value="AAA"/>
    <property type="match status" value="1"/>
</dbReference>
<keyword evidence="5" id="KW-0547">Nucleotide-binding</keyword>
<evidence type="ECO:0000259" key="8">
    <source>
        <dbReference type="PROSITE" id="PS50893"/>
    </source>
</evidence>
<dbReference type="InterPro" id="IPR003593">
    <property type="entry name" value="AAA+_ATPase"/>
</dbReference>
<keyword evidence="7" id="KW-0472">Membrane</keyword>
<dbReference type="GO" id="GO:0055085">
    <property type="term" value="P:transmembrane transport"/>
    <property type="evidence" value="ECO:0007669"/>
    <property type="project" value="UniProtKB-ARBA"/>
</dbReference>
<evidence type="ECO:0000313" key="10">
    <source>
        <dbReference type="Proteomes" id="UP000003113"/>
    </source>
</evidence>
<dbReference type="PANTHER" id="PTHR43297">
    <property type="entry name" value="OLIGOPEPTIDE TRANSPORT ATP-BINDING PROTEIN APPD"/>
    <property type="match status" value="1"/>
</dbReference>
<dbReference type="PROSITE" id="PS50893">
    <property type="entry name" value="ABC_TRANSPORTER_2"/>
    <property type="match status" value="1"/>
</dbReference>
<dbReference type="GO" id="GO:0005886">
    <property type="term" value="C:plasma membrane"/>
    <property type="evidence" value="ECO:0007669"/>
    <property type="project" value="UniProtKB-SubCell"/>
</dbReference>
<dbReference type="GO" id="GO:0015833">
    <property type="term" value="P:peptide transport"/>
    <property type="evidence" value="ECO:0007669"/>
    <property type="project" value="InterPro"/>
</dbReference>
<evidence type="ECO:0000256" key="1">
    <source>
        <dbReference type="ARBA" id="ARBA00004417"/>
    </source>
</evidence>
<dbReference type="OrthoDB" id="9802772at2"/>
<dbReference type="InterPro" id="IPR003439">
    <property type="entry name" value="ABC_transporter-like_ATP-bd"/>
</dbReference>
<gene>
    <name evidence="9" type="ORF">KYC_08540</name>
</gene>
<keyword evidence="4" id="KW-1003">Cell membrane</keyword>
<keyword evidence="3" id="KW-0813">Transport</keyword>
<evidence type="ECO:0000256" key="6">
    <source>
        <dbReference type="ARBA" id="ARBA00022840"/>
    </source>
</evidence>
<organism evidence="9 10">
    <name type="scientific">Achromobacter arsenitoxydans SY8</name>
    <dbReference type="NCBI Taxonomy" id="477184"/>
    <lineage>
        <taxon>Bacteria</taxon>
        <taxon>Pseudomonadati</taxon>
        <taxon>Pseudomonadota</taxon>
        <taxon>Betaproteobacteria</taxon>
        <taxon>Burkholderiales</taxon>
        <taxon>Alcaligenaceae</taxon>
        <taxon>Achromobacter</taxon>
    </lineage>
</organism>
<evidence type="ECO:0000256" key="3">
    <source>
        <dbReference type="ARBA" id="ARBA00022448"/>
    </source>
</evidence>
<dbReference type="Pfam" id="PF00005">
    <property type="entry name" value="ABC_tran"/>
    <property type="match status" value="1"/>
</dbReference>
<dbReference type="RefSeq" id="WP_008160961.1">
    <property type="nucleotide sequence ID" value="NZ_AGUF01000035.1"/>
</dbReference>
<dbReference type="InterPro" id="IPR027417">
    <property type="entry name" value="P-loop_NTPase"/>
</dbReference>
<dbReference type="NCBIfam" id="TIGR01727">
    <property type="entry name" value="oligo_HPY"/>
    <property type="match status" value="1"/>
</dbReference>
<dbReference type="EMBL" id="AGUF01000035">
    <property type="protein sequence ID" value="EHK66833.1"/>
    <property type="molecule type" value="Genomic_DNA"/>
</dbReference>
<evidence type="ECO:0000256" key="4">
    <source>
        <dbReference type="ARBA" id="ARBA00022475"/>
    </source>
</evidence>
<dbReference type="AlphaFoldDB" id="H0F4L6"/>